<protein>
    <submittedName>
        <fullName evidence="3">Unannotated protein</fullName>
    </submittedName>
</protein>
<dbReference type="EMBL" id="CAEZSG010000007">
    <property type="protein sequence ID" value="CAB4531056.1"/>
    <property type="molecule type" value="Genomic_DNA"/>
</dbReference>
<gene>
    <name evidence="2" type="ORF">UFOPK1413_00089</name>
    <name evidence="3" type="ORF">UFOPK1767_00383</name>
</gene>
<organism evidence="3">
    <name type="scientific">freshwater metagenome</name>
    <dbReference type="NCBI Taxonomy" id="449393"/>
    <lineage>
        <taxon>unclassified sequences</taxon>
        <taxon>metagenomes</taxon>
        <taxon>ecological metagenomes</taxon>
    </lineage>
</organism>
<accession>A0A6J6F458</accession>
<sequence>MGIHGFTASSFEHIRDSFDKILHSQSAGGAAFSVLVEGECVIDLHGGESRPGAPWAADTLSLMFSNTKGLVSILVGMLVESGALDPDAPLIEFWPEFGVISNSLTVRGLMEHRAGLSAVRNDMTLDQLLDHDSVVRELLSQEPLWEPGTGYGYHAITFGTLVDELVRRVDGRSLSAMLQEELALPLGVEAWIGLPPKHERRVAEFVETDWPLASPLEPGSPTDLQSRAMSFGNAFPAGAGIHPNVGYNDPRVHQAMLPGANGISTARGLAAMWSSTVTSTSGVRVLSDETVNILRERRVTGPSVWGEAGPWPERGFGVMLECEARSPLLSPASFGHDGFGGQAGFADPTHRASFGFVTNYLIVGKQEHARWKTLVGEVRAVLEQG</sequence>
<dbReference type="PANTHER" id="PTHR43319">
    <property type="entry name" value="BETA-LACTAMASE-RELATED"/>
    <property type="match status" value="1"/>
</dbReference>
<name>A0A6J6F458_9ZZZZ</name>
<dbReference type="Pfam" id="PF00144">
    <property type="entry name" value="Beta-lactamase"/>
    <property type="match status" value="1"/>
</dbReference>
<dbReference type="EMBL" id="CAEZTZ010000033">
    <property type="protein sequence ID" value="CAB4581823.1"/>
    <property type="molecule type" value="Genomic_DNA"/>
</dbReference>
<evidence type="ECO:0000313" key="2">
    <source>
        <dbReference type="EMBL" id="CAB4531056.1"/>
    </source>
</evidence>
<feature type="domain" description="Beta-lactamase-related" evidence="1">
    <location>
        <begin position="16"/>
        <end position="362"/>
    </location>
</feature>
<dbReference type="SUPFAM" id="SSF56601">
    <property type="entry name" value="beta-lactamase/transpeptidase-like"/>
    <property type="match status" value="1"/>
</dbReference>
<dbReference type="InterPro" id="IPR052907">
    <property type="entry name" value="Beta-lactamase/esterase"/>
</dbReference>
<dbReference type="InterPro" id="IPR012338">
    <property type="entry name" value="Beta-lactam/transpept-like"/>
</dbReference>
<proteinExistence type="predicted"/>
<evidence type="ECO:0000313" key="3">
    <source>
        <dbReference type="EMBL" id="CAB4581823.1"/>
    </source>
</evidence>
<dbReference type="PANTHER" id="PTHR43319:SF3">
    <property type="entry name" value="BETA-LACTAMASE-RELATED DOMAIN-CONTAINING PROTEIN"/>
    <property type="match status" value="1"/>
</dbReference>
<reference evidence="3" key="1">
    <citation type="submission" date="2020-05" db="EMBL/GenBank/DDBJ databases">
        <authorList>
            <person name="Chiriac C."/>
            <person name="Salcher M."/>
            <person name="Ghai R."/>
            <person name="Kavagutti S V."/>
        </authorList>
    </citation>
    <scope>NUCLEOTIDE SEQUENCE</scope>
</reference>
<dbReference type="InterPro" id="IPR001466">
    <property type="entry name" value="Beta-lactam-related"/>
</dbReference>
<dbReference type="Gene3D" id="3.40.710.10">
    <property type="entry name" value="DD-peptidase/beta-lactamase superfamily"/>
    <property type="match status" value="1"/>
</dbReference>
<dbReference type="AlphaFoldDB" id="A0A6J6F458"/>
<evidence type="ECO:0000259" key="1">
    <source>
        <dbReference type="Pfam" id="PF00144"/>
    </source>
</evidence>